<accession>A0A382AQW3</accession>
<protein>
    <recommendedName>
        <fullName evidence="1">Cupin type-2 domain-containing protein</fullName>
    </recommendedName>
</protein>
<dbReference type="SUPFAM" id="SSF51182">
    <property type="entry name" value="RmlC-like cupins"/>
    <property type="match status" value="1"/>
</dbReference>
<feature type="domain" description="Cupin type-2" evidence="1">
    <location>
        <begin position="43"/>
        <end position="105"/>
    </location>
</feature>
<dbReference type="InterPro" id="IPR011051">
    <property type="entry name" value="RmlC_Cupin_sf"/>
</dbReference>
<dbReference type="InterPro" id="IPR014710">
    <property type="entry name" value="RmlC-like_jellyroll"/>
</dbReference>
<evidence type="ECO:0000313" key="2">
    <source>
        <dbReference type="EMBL" id="SVB03482.1"/>
    </source>
</evidence>
<dbReference type="Pfam" id="PF07883">
    <property type="entry name" value="Cupin_2"/>
    <property type="match status" value="1"/>
</dbReference>
<dbReference type="AlphaFoldDB" id="A0A382AQW3"/>
<organism evidence="2">
    <name type="scientific">marine metagenome</name>
    <dbReference type="NCBI Taxonomy" id="408172"/>
    <lineage>
        <taxon>unclassified sequences</taxon>
        <taxon>metagenomes</taxon>
        <taxon>ecological metagenomes</taxon>
    </lineage>
</organism>
<sequence>MGSTYRMFAGDDGKATWETVELDSMTEWTQGIDVTQIRYGSRAPGVMQDWHAAPQRQFVIILSGRLEIGFEDGSKKIFGPGDARLVEDITGKGHTTVALGNEPCITATIGLVNQNLS</sequence>
<proteinExistence type="predicted"/>
<reference evidence="2" key="1">
    <citation type="submission" date="2018-05" db="EMBL/GenBank/DDBJ databases">
        <authorList>
            <person name="Lanie J.A."/>
            <person name="Ng W.-L."/>
            <person name="Kazmierczak K.M."/>
            <person name="Andrzejewski T.M."/>
            <person name="Davidsen T.M."/>
            <person name="Wayne K.J."/>
            <person name="Tettelin H."/>
            <person name="Glass J.I."/>
            <person name="Rusch D."/>
            <person name="Podicherti R."/>
            <person name="Tsui H.-C.T."/>
            <person name="Winkler M.E."/>
        </authorList>
    </citation>
    <scope>NUCLEOTIDE SEQUENCE</scope>
</reference>
<dbReference type="InterPro" id="IPR013096">
    <property type="entry name" value="Cupin_2"/>
</dbReference>
<name>A0A382AQW3_9ZZZZ</name>
<gene>
    <name evidence="2" type="ORF">METZ01_LOCUS156336</name>
</gene>
<dbReference type="EMBL" id="UINC01026293">
    <property type="protein sequence ID" value="SVB03482.1"/>
    <property type="molecule type" value="Genomic_DNA"/>
</dbReference>
<evidence type="ECO:0000259" key="1">
    <source>
        <dbReference type="Pfam" id="PF07883"/>
    </source>
</evidence>
<dbReference type="Gene3D" id="2.60.120.10">
    <property type="entry name" value="Jelly Rolls"/>
    <property type="match status" value="1"/>
</dbReference>